<organism evidence="3">
    <name type="scientific">Chlorobaculum parvum</name>
    <dbReference type="NCBI Taxonomy" id="274539"/>
    <lineage>
        <taxon>Bacteria</taxon>
        <taxon>Pseudomonadati</taxon>
        <taxon>Chlorobiota</taxon>
        <taxon>Chlorobiia</taxon>
        <taxon>Chlorobiales</taxon>
        <taxon>Chlorobiaceae</taxon>
        <taxon>Chlorobaculum</taxon>
    </lineage>
</organism>
<evidence type="ECO:0000313" key="3">
    <source>
        <dbReference type="EMBL" id="HHE07679.1"/>
    </source>
</evidence>
<feature type="transmembrane region" description="Helical" evidence="1">
    <location>
        <begin position="121"/>
        <end position="149"/>
    </location>
</feature>
<gene>
    <name evidence="3" type="ORF">ENL01_02015</name>
</gene>
<feature type="transmembrane region" description="Helical" evidence="1">
    <location>
        <begin position="181"/>
        <end position="199"/>
    </location>
</feature>
<keyword evidence="1" id="KW-0812">Transmembrane</keyword>
<sequence>MKFLPQYGETVPGYDVPVLNEREARAAAGILFALGLLSLQNSLMLGVAFMSKLFVALFTVDFVIRVISPRYAPSLLLGRFFVRHQTPEYVGAAQKRFAWLIGLALALPMFYFVTLHFTPGIWKVFVCTLCLVLLLLESAFSICVGCWLYGRITGKPTQHCPGGACELRVKEPIQRYTPMQALIALVSVATIVYGIYYYATEYENRSPFAKHLKKAMMSEQELEQLEYQKELQEFENDDDF</sequence>
<dbReference type="Pfam" id="PF14340">
    <property type="entry name" value="DUF4395"/>
    <property type="match status" value="1"/>
</dbReference>
<accession>A0A7C5HP92</accession>
<feature type="transmembrane region" description="Helical" evidence="1">
    <location>
        <begin position="97"/>
        <end position="115"/>
    </location>
</feature>
<reference evidence="3" key="1">
    <citation type="journal article" date="2020" name="mSystems">
        <title>Genome- and Community-Level Interaction Insights into Carbon Utilization and Element Cycling Functions of Hydrothermarchaeota in Hydrothermal Sediment.</title>
        <authorList>
            <person name="Zhou Z."/>
            <person name="Liu Y."/>
            <person name="Xu W."/>
            <person name="Pan J."/>
            <person name="Luo Z.H."/>
            <person name="Li M."/>
        </authorList>
    </citation>
    <scope>NUCLEOTIDE SEQUENCE [LARGE SCALE GENOMIC DNA]</scope>
    <source>
        <strain evidence="3">HyVt-628</strain>
    </source>
</reference>
<proteinExistence type="predicted"/>
<evidence type="ECO:0000259" key="2">
    <source>
        <dbReference type="Pfam" id="PF14340"/>
    </source>
</evidence>
<name>A0A7C5HP92_9CHLB</name>
<dbReference type="AlphaFoldDB" id="A0A7C5HP92"/>
<feature type="domain" description="DUF4395" evidence="2">
    <location>
        <begin position="20"/>
        <end position="152"/>
    </location>
</feature>
<comment type="caution">
    <text evidence="3">The sequence shown here is derived from an EMBL/GenBank/DDBJ whole genome shotgun (WGS) entry which is preliminary data.</text>
</comment>
<keyword evidence="1" id="KW-0472">Membrane</keyword>
<dbReference type="EMBL" id="DRSK01000119">
    <property type="protein sequence ID" value="HHE07679.1"/>
    <property type="molecule type" value="Genomic_DNA"/>
</dbReference>
<feature type="transmembrane region" description="Helical" evidence="1">
    <location>
        <begin position="43"/>
        <end position="64"/>
    </location>
</feature>
<dbReference type="InterPro" id="IPR025508">
    <property type="entry name" value="DUF4395"/>
</dbReference>
<keyword evidence="1" id="KW-1133">Transmembrane helix</keyword>
<protein>
    <submittedName>
        <fullName evidence="3">DUF4395 domain-containing protein</fullName>
    </submittedName>
</protein>
<evidence type="ECO:0000256" key="1">
    <source>
        <dbReference type="SAM" id="Phobius"/>
    </source>
</evidence>
<dbReference type="Proteomes" id="UP000886059">
    <property type="component" value="Unassembled WGS sequence"/>
</dbReference>